<comment type="caution">
    <text evidence="1">The sequence shown here is derived from an EMBL/GenBank/DDBJ whole genome shotgun (WGS) entry which is preliminary data.</text>
</comment>
<protein>
    <submittedName>
        <fullName evidence="1">Uncharacterized protein</fullName>
    </submittedName>
</protein>
<evidence type="ECO:0000313" key="1">
    <source>
        <dbReference type="EMBL" id="KAF6114706.1"/>
    </source>
</evidence>
<dbReference type="AlphaFoldDB" id="A0A834ARR9"/>
<dbReference type="PANTHER" id="PTHR19446">
    <property type="entry name" value="REVERSE TRANSCRIPTASES"/>
    <property type="match status" value="1"/>
</dbReference>
<accession>A0A834ARR9</accession>
<organism evidence="1 2">
    <name type="scientific">Phyllostomus discolor</name>
    <name type="common">pale spear-nosed bat</name>
    <dbReference type="NCBI Taxonomy" id="89673"/>
    <lineage>
        <taxon>Eukaryota</taxon>
        <taxon>Metazoa</taxon>
        <taxon>Chordata</taxon>
        <taxon>Craniata</taxon>
        <taxon>Vertebrata</taxon>
        <taxon>Euteleostomi</taxon>
        <taxon>Mammalia</taxon>
        <taxon>Eutheria</taxon>
        <taxon>Laurasiatheria</taxon>
        <taxon>Chiroptera</taxon>
        <taxon>Yangochiroptera</taxon>
        <taxon>Phyllostomidae</taxon>
        <taxon>Phyllostominae</taxon>
        <taxon>Phyllostomus</taxon>
    </lineage>
</organism>
<evidence type="ECO:0000313" key="2">
    <source>
        <dbReference type="Proteomes" id="UP000664940"/>
    </source>
</evidence>
<name>A0A834ARR9_9CHIR</name>
<dbReference type="EMBL" id="JABVXQ010000004">
    <property type="protein sequence ID" value="KAF6114706.1"/>
    <property type="molecule type" value="Genomic_DNA"/>
</dbReference>
<sequence>MTDTTEIQRILRNYYEQLYAKKYKNLGEMNKCLEKYNPPKLNQEVAESLNSLIIASEIEAVIKILPAYKSPGLDGFTGEFYKIFKENLTSIILRLFQKIQEEGRLPNSFYEASIILIPKPDKETTK</sequence>
<proteinExistence type="predicted"/>
<reference evidence="1 2" key="1">
    <citation type="journal article" date="2020" name="Nature">
        <title>Six reference-quality genomes reveal evolution of bat adaptations.</title>
        <authorList>
            <person name="Jebb D."/>
            <person name="Huang Z."/>
            <person name="Pippel M."/>
            <person name="Hughes G.M."/>
            <person name="Lavrichenko K."/>
            <person name="Devanna P."/>
            <person name="Winkler S."/>
            <person name="Jermiin L.S."/>
            <person name="Skirmuntt E.C."/>
            <person name="Katzourakis A."/>
            <person name="Burkitt-Gray L."/>
            <person name="Ray D.A."/>
            <person name="Sullivan K.A.M."/>
            <person name="Roscito J.G."/>
            <person name="Kirilenko B.M."/>
            <person name="Davalos L.M."/>
            <person name="Corthals A.P."/>
            <person name="Power M.L."/>
            <person name="Jones G."/>
            <person name="Ransome R.D."/>
            <person name="Dechmann D.K.N."/>
            <person name="Locatelli A.G."/>
            <person name="Puechmaille S.J."/>
            <person name="Fedrigo O."/>
            <person name="Jarvis E.D."/>
            <person name="Hiller M."/>
            <person name="Vernes S.C."/>
            <person name="Myers E.W."/>
            <person name="Teeling E.C."/>
        </authorList>
    </citation>
    <scope>NUCLEOTIDE SEQUENCE [LARGE SCALE GENOMIC DNA]</scope>
    <source>
        <strain evidence="1">Bat1K_MPI-CBG_1</strain>
    </source>
</reference>
<gene>
    <name evidence="1" type="ORF">HJG60_010646</name>
</gene>
<dbReference type="Proteomes" id="UP000664940">
    <property type="component" value="Unassembled WGS sequence"/>
</dbReference>